<comment type="caution">
    <text evidence="2">The sequence shown here is derived from an EMBL/GenBank/DDBJ whole genome shotgun (WGS) entry which is preliminary data.</text>
</comment>
<dbReference type="PANTHER" id="PTHR10622">
    <property type="entry name" value="HET DOMAIN-CONTAINING PROTEIN"/>
    <property type="match status" value="1"/>
</dbReference>
<proteinExistence type="predicted"/>
<accession>A0ABR0K316</accession>
<evidence type="ECO:0000313" key="2">
    <source>
        <dbReference type="EMBL" id="KAK5083333.1"/>
    </source>
</evidence>
<dbReference type="EMBL" id="JAVRRG010000121">
    <property type="protein sequence ID" value="KAK5083333.1"/>
    <property type="molecule type" value="Genomic_DNA"/>
</dbReference>
<sequence>MYLLNTQTLKLKHFNSEYDVRYCTLSHRWLPGDEELLFQEVDDISASYKQGAVKIRSACSIALDNGYDYIWIDTCCIDKTSSAALSEVINSMYRYYELGKVCLAYIADARLGDEKSFVRSEWFNRSWTLQELLAPPEVVFYDMQWEPMGTRTSLNLQISTATGIDQSALDGGAPERFSVAERMSWAAERNASRVEDIAYSLMGLFDVNMPMLYGEGAKAFIRLQEEIIKGSNDQTLVAWSGGPDATPSGLLASSPQDFRLSRRMRPSSLGAIPSSILLTPKGIELDVSKIPVEDYEYNGISMALLEVVLAVDCGGDSCVGFFLAQEKGSSGVFRRVTYEGRHLFAESYQWWNTRIAARSHVCVCPSQPASSLKTHAYVQIDSPKIAIHLLGNYVPRIHWHEHCGTSDAQSSKRHLNLSDRSSNPVCTLDLTEWEAGVQFIHFGFDNTHRPVCLITDASYVYNGETDQLKKLLENKGLPPARERVPDFRRLFELAQKVGYGLPTLSTLRNAEIDYLCNFPWSQFDGRTLIPHAAHLGCWAVIGNAGQDLHFTVDSKTVRNEHVYELLVIGSVPSMDYTATVAFGQRRHGSTSAWYMDIELFDKPLNTLRHDIRHGLQHDLSLFTLDSRQQKRTGSAQFDNGSRLTQATAKKHWYHRNHN</sequence>
<gene>
    <name evidence="2" type="ORF">LTR24_007757</name>
</gene>
<dbReference type="Pfam" id="PF06985">
    <property type="entry name" value="HET"/>
    <property type="match status" value="1"/>
</dbReference>
<evidence type="ECO:0000313" key="3">
    <source>
        <dbReference type="Proteomes" id="UP001345013"/>
    </source>
</evidence>
<keyword evidence="3" id="KW-1185">Reference proteome</keyword>
<dbReference type="InterPro" id="IPR010730">
    <property type="entry name" value="HET"/>
</dbReference>
<feature type="domain" description="Heterokaryon incompatibility" evidence="1">
    <location>
        <begin position="22"/>
        <end position="109"/>
    </location>
</feature>
<protein>
    <recommendedName>
        <fullName evidence="1">Heterokaryon incompatibility domain-containing protein</fullName>
    </recommendedName>
</protein>
<organism evidence="2 3">
    <name type="scientific">Lithohypha guttulata</name>
    <dbReference type="NCBI Taxonomy" id="1690604"/>
    <lineage>
        <taxon>Eukaryota</taxon>
        <taxon>Fungi</taxon>
        <taxon>Dikarya</taxon>
        <taxon>Ascomycota</taxon>
        <taxon>Pezizomycotina</taxon>
        <taxon>Eurotiomycetes</taxon>
        <taxon>Chaetothyriomycetidae</taxon>
        <taxon>Chaetothyriales</taxon>
        <taxon>Trichomeriaceae</taxon>
        <taxon>Lithohypha</taxon>
    </lineage>
</organism>
<dbReference type="PANTHER" id="PTHR10622:SF10">
    <property type="entry name" value="HET DOMAIN-CONTAINING PROTEIN"/>
    <property type="match status" value="1"/>
</dbReference>
<reference evidence="2 3" key="1">
    <citation type="submission" date="2023-08" db="EMBL/GenBank/DDBJ databases">
        <title>Black Yeasts Isolated from many extreme environments.</title>
        <authorList>
            <person name="Coleine C."/>
            <person name="Stajich J.E."/>
            <person name="Selbmann L."/>
        </authorList>
    </citation>
    <scope>NUCLEOTIDE SEQUENCE [LARGE SCALE GENOMIC DNA]</scope>
    <source>
        <strain evidence="2 3">CCFEE 5885</strain>
    </source>
</reference>
<evidence type="ECO:0000259" key="1">
    <source>
        <dbReference type="Pfam" id="PF06985"/>
    </source>
</evidence>
<dbReference type="Proteomes" id="UP001345013">
    <property type="component" value="Unassembled WGS sequence"/>
</dbReference>
<name>A0ABR0K316_9EURO</name>